<accession>A0A1F5XX19</accession>
<evidence type="ECO:0000313" key="3">
    <source>
        <dbReference type="Proteomes" id="UP000177334"/>
    </source>
</evidence>
<dbReference type="SMART" id="SM00974">
    <property type="entry name" value="T5orf172"/>
    <property type="match status" value="1"/>
</dbReference>
<evidence type="ECO:0000313" key="2">
    <source>
        <dbReference type="EMBL" id="OGF92081.1"/>
    </source>
</evidence>
<feature type="domain" description="Bacteriophage T5 Orf172 DNA-binding" evidence="1">
    <location>
        <begin position="11"/>
        <end position="89"/>
    </location>
</feature>
<proteinExistence type="predicted"/>
<dbReference type="AlphaFoldDB" id="A0A1F5XX19"/>
<organism evidence="2 3">
    <name type="scientific">Candidatus Giovannonibacteria bacterium RIFCSPLOWO2_12_FULL_43_26</name>
    <dbReference type="NCBI Taxonomy" id="1798363"/>
    <lineage>
        <taxon>Bacteria</taxon>
        <taxon>Candidatus Giovannoniibacteriota</taxon>
    </lineage>
</organism>
<name>A0A1F5XX19_9BACT</name>
<comment type="caution">
    <text evidence="2">The sequence shown here is derived from an EMBL/GenBank/DDBJ whole genome shotgun (WGS) entry which is preliminary data.</text>
</comment>
<reference evidence="2 3" key="1">
    <citation type="journal article" date="2016" name="Nat. Commun.">
        <title>Thousands of microbial genomes shed light on interconnected biogeochemical processes in an aquifer system.</title>
        <authorList>
            <person name="Anantharaman K."/>
            <person name="Brown C.T."/>
            <person name="Hug L.A."/>
            <person name="Sharon I."/>
            <person name="Castelle C.J."/>
            <person name="Probst A.J."/>
            <person name="Thomas B.C."/>
            <person name="Singh A."/>
            <person name="Wilkins M.J."/>
            <person name="Karaoz U."/>
            <person name="Brodie E.L."/>
            <person name="Williams K.H."/>
            <person name="Hubbard S.S."/>
            <person name="Banfield J.F."/>
        </authorList>
    </citation>
    <scope>NUCLEOTIDE SEQUENCE [LARGE SCALE GENOMIC DNA]</scope>
</reference>
<sequence>MSEIVYILTNEAMPDYIKIGKTNDIVRRIQDLDWTNIPLPFKCYYAALVKDSNFVEKQIHQIFTDSRTRSNREFFKVNPERVVAAIKLIEIQDVTPRQDTEGYADVKEELEKIYTKRFNFNAVNIPIGAELAFTRDESKKAKVVSNGNIEIDAEIKSLSRAAQELLGYNYGVAGPLYWMYEGETLDERRKRIESE</sequence>
<dbReference type="InterPro" id="IPR018306">
    <property type="entry name" value="Phage_T5_Orf172_DNA-bd"/>
</dbReference>
<protein>
    <recommendedName>
        <fullName evidence="1">Bacteriophage T5 Orf172 DNA-binding domain-containing protein</fullName>
    </recommendedName>
</protein>
<evidence type="ECO:0000259" key="1">
    <source>
        <dbReference type="SMART" id="SM00974"/>
    </source>
</evidence>
<dbReference type="Pfam" id="PF10544">
    <property type="entry name" value="T5orf172"/>
    <property type="match status" value="1"/>
</dbReference>
<dbReference type="Proteomes" id="UP000177334">
    <property type="component" value="Unassembled WGS sequence"/>
</dbReference>
<dbReference type="EMBL" id="MFIP01000017">
    <property type="protein sequence ID" value="OGF92081.1"/>
    <property type="molecule type" value="Genomic_DNA"/>
</dbReference>
<gene>
    <name evidence="2" type="ORF">A3H05_02725</name>
</gene>